<evidence type="ECO:0000313" key="12">
    <source>
        <dbReference type="Proteomes" id="UP001324634"/>
    </source>
</evidence>
<dbReference type="Proteomes" id="UP001324634">
    <property type="component" value="Chromosome"/>
</dbReference>
<comment type="catalytic activity">
    <reaction evidence="10">
        <text>7-carboxy-7-carbaguanine + NH4(+) + 2 ATP = 7-cyano-7-carbaguanine + 2 AMP + 2 diphosphate + 2 H(+)</text>
        <dbReference type="Rhea" id="RHEA:27982"/>
        <dbReference type="ChEBI" id="CHEBI:15378"/>
        <dbReference type="ChEBI" id="CHEBI:28938"/>
        <dbReference type="ChEBI" id="CHEBI:30616"/>
        <dbReference type="ChEBI" id="CHEBI:33019"/>
        <dbReference type="ChEBI" id="CHEBI:45075"/>
        <dbReference type="ChEBI" id="CHEBI:61036"/>
        <dbReference type="ChEBI" id="CHEBI:456215"/>
        <dbReference type="EC" id="6.3.4.20"/>
    </reaction>
</comment>
<keyword evidence="2 11" id="KW-0436">Ligase</keyword>
<dbReference type="Pfam" id="PF06508">
    <property type="entry name" value="QueC"/>
    <property type="match status" value="1"/>
</dbReference>
<evidence type="ECO:0000256" key="4">
    <source>
        <dbReference type="ARBA" id="ARBA00022741"/>
    </source>
</evidence>
<dbReference type="SUPFAM" id="SSF52402">
    <property type="entry name" value="Adenine nucleotide alpha hydrolases-like"/>
    <property type="match status" value="1"/>
</dbReference>
<dbReference type="Gene3D" id="3.40.50.620">
    <property type="entry name" value="HUPs"/>
    <property type="match status" value="1"/>
</dbReference>
<dbReference type="CDD" id="cd01995">
    <property type="entry name" value="QueC-like"/>
    <property type="match status" value="1"/>
</dbReference>
<evidence type="ECO:0000256" key="10">
    <source>
        <dbReference type="ARBA" id="ARBA00047890"/>
    </source>
</evidence>
<keyword evidence="3" id="KW-0479">Metal-binding</keyword>
<dbReference type="GO" id="GO:0016874">
    <property type="term" value="F:ligase activity"/>
    <property type="evidence" value="ECO:0007669"/>
    <property type="project" value="UniProtKB-KW"/>
</dbReference>
<dbReference type="GO" id="GO:0008616">
    <property type="term" value="P:tRNA queuosine(34) biosynthetic process"/>
    <property type="evidence" value="ECO:0007669"/>
    <property type="project" value="UniProtKB-KW"/>
</dbReference>
<dbReference type="EC" id="6.3.4.20" evidence="9"/>
<name>A0AAX4HRE0_9BACT</name>
<dbReference type="InterPro" id="IPR014729">
    <property type="entry name" value="Rossmann-like_a/b/a_fold"/>
</dbReference>
<dbReference type="AlphaFoldDB" id="A0AAX4HRE0"/>
<evidence type="ECO:0000256" key="1">
    <source>
        <dbReference type="ARBA" id="ARBA00005061"/>
    </source>
</evidence>
<dbReference type="PANTHER" id="PTHR42914:SF1">
    <property type="entry name" value="7-CYANO-7-DEAZAGUANINE SYNTHASE"/>
    <property type="match status" value="1"/>
</dbReference>
<evidence type="ECO:0000256" key="3">
    <source>
        <dbReference type="ARBA" id="ARBA00022723"/>
    </source>
</evidence>
<evidence type="ECO:0000256" key="7">
    <source>
        <dbReference type="ARBA" id="ARBA00022840"/>
    </source>
</evidence>
<reference evidence="11 12" key="1">
    <citation type="submission" date="2023-11" db="EMBL/GenBank/DDBJ databases">
        <title>Peredibacter starrii A3.12.</title>
        <authorList>
            <person name="Mitchell R.J."/>
        </authorList>
    </citation>
    <scope>NUCLEOTIDE SEQUENCE [LARGE SCALE GENOMIC DNA]</scope>
    <source>
        <strain evidence="11 12">A3.12</strain>
    </source>
</reference>
<comment type="similarity">
    <text evidence="8">Belongs to the QueC family.</text>
</comment>
<evidence type="ECO:0000313" key="11">
    <source>
        <dbReference type="EMBL" id="WPU65864.1"/>
    </source>
</evidence>
<dbReference type="EMBL" id="CP139487">
    <property type="protein sequence ID" value="WPU65864.1"/>
    <property type="molecule type" value="Genomic_DNA"/>
</dbReference>
<accession>A0AAX4HRE0</accession>
<evidence type="ECO:0000256" key="2">
    <source>
        <dbReference type="ARBA" id="ARBA00022598"/>
    </source>
</evidence>
<keyword evidence="12" id="KW-1185">Reference proteome</keyword>
<dbReference type="PANTHER" id="PTHR42914">
    <property type="entry name" value="7-CYANO-7-DEAZAGUANINE SYNTHASE"/>
    <property type="match status" value="1"/>
</dbReference>
<keyword evidence="4" id="KW-0547">Nucleotide-binding</keyword>
<evidence type="ECO:0000256" key="6">
    <source>
        <dbReference type="ARBA" id="ARBA00022833"/>
    </source>
</evidence>
<evidence type="ECO:0000256" key="9">
    <source>
        <dbReference type="ARBA" id="ARBA00039149"/>
    </source>
</evidence>
<dbReference type="GO" id="GO:0046872">
    <property type="term" value="F:metal ion binding"/>
    <property type="evidence" value="ECO:0007669"/>
    <property type="project" value="UniProtKB-KW"/>
</dbReference>
<dbReference type="PIRSF" id="PIRSF006293">
    <property type="entry name" value="ExsB"/>
    <property type="match status" value="1"/>
</dbReference>
<keyword evidence="6" id="KW-0862">Zinc</keyword>
<dbReference type="RefSeq" id="WP_321397190.1">
    <property type="nucleotide sequence ID" value="NZ_CP139487.1"/>
</dbReference>
<sequence length="235" mass="26075">MKKKAVVVHSGGMDSSLCLAVAIKEFGAENVLSLSFTYNQRHSIELARAIEISLHFGVDHVELDLSCLSQITESALIGHGTAIEHKKGETPNTIVIGRNGLMARLAAIHANTLGANCIYMGVMELESANSGYRDCSRAYMDVVQTALRMDFANDTFEIRTPLILMNKKESMELGYKLGVLEYLLEKTVTCYEGVEKEGCMKCPACKLRNEGLKIFSLEHPDFKYSYKEKILNLIA</sequence>
<comment type="pathway">
    <text evidence="1">Purine metabolism; 7-cyano-7-deazaguanine biosynthesis.</text>
</comment>
<dbReference type="InterPro" id="IPR018317">
    <property type="entry name" value="QueC"/>
</dbReference>
<keyword evidence="5" id="KW-0671">Queuosine biosynthesis</keyword>
<dbReference type="GO" id="GO:0005524">
    <property type="term" value="F:ATP binding"/>
    <property type="evidence" value="ECO:0007669"/>
    <property type="project" value="UniProtKB-KW"/>
</dbReference>
<proteinExistence type="inferred from homology"/>
<evidence type="ECO:0000256" key="5">
    <source>
        <dbReference type="ARBA" id="ARBA00022785"/>
    </source>
</evidence>
<organism evidence="11 12">
    <name type="scientific">Peredibacter starrii</name>
    <dbReference type="NCBI Taxonomy" id="28202"/>
    <lineage>
        <taxon>Bacteria</taxon>
        <taxon>Pseudomonadati</taxon>
        <taxon>Bdellovibrionota</taxon>
        <taxon>Bacteriovoracia</taxon>
        <taxon>Bacteriovoracales</taxon>
        <taxon>Bacteriovoracaceae</taxon>
        <taxon>Peredibacter</taxon>
    </lineage>
</organism>
<keyword evidence="7" id="KW-0067">ATP-binding</keyword>
<protein>
    <recommendedName>
        <fullName evidence="9">7-cyano-7-deazaguanine synthase</fullName>
        <ecNumber evidence="9">6.3.4.20</ecNumber>
    </recommendedName>
</protein>
<dbReference type="NCBIfam" id="TIGR00364">
    <property type="entry name" value="7-cyano-7-deazaguanine synthase QueC"/>
    <property type="match status" value="1"/>
</dbReference>
<evidence type="ECO:0000256" key="8">
    <source>
        <dbReference type="ARBA" id="ARBA00037993"/>
    </source>
</evidence>
<dbReference type="KEGG" id="psti:SOO65_03810"/>
<gene>
    <name evidence="11" type="primary">queC</name>
    <name evidence="11" type="ORF">SOO65_03810</name>
</gene>